<dbReference type="EMBL" id="JACXAA010000009">
    <property type="protein sequence ID" value="MBD2755743.1"/>
    <property type="molecule type" value="Genomic_DNA"/>
</dbReference>
<dbReference type="RefSeq" id="WP_191041362.1">
    <property type="nucleotide sequence ID" value="NZ_JACXAA010000009.1"/>
</dbReference>
<feature type="compositionally biased region" description="Basic and acidic residues" evidence="1">
    <location>
        <begin position="136"/>
        <end position="147"/>
    </location>
</feature>
<proteinExistence type="predicted"/>
<evidence type="ECO:0000313" key="3">
    <source>
        <dbReference type="Proteomes" id="UP000653797"/>
    </source>
</evidence>
<dbReference type="AlphaFoldDB" id="A0A927B5J7"/>
<accession>A0A927B5J7</accession>
<organism evidence="2 3">
    <name type="scientific">Spirosoma validum</name>
    <dbReference type="NCBI Taxonomy" id="2771355"/>
    <lineage>
        <taxon>Bacteria</taxon>
        <taxon>Pseudomonadati</taxon>
        <taxon>Bacteroidota</taxon>
        <taxon>Cytophagia</taxon>
        <taxon>Cytophagales</taxon>
        <taxon>Cytophagaceae</taxon>
        <taxon>Spirosoma</taxon>
    </lineage>
</organism>
<reference evidence="2" key="1">
    <citation type="submission" date="2020-09" db="EMBL/GenBank/DDBJ databases">
        <authorList>
            <person name="Kim M.K."/>
        </authorList>
    </citation>
    <scope>NUCLEOTIDE SEQUENCE</scope>
    <source>
        <strain evidence="2">BT704</strain>
    </source>
</reference>
<sequence>MKAKQIRFFSPDENSEATKKAKKSAVKSTPVTGYISATGKLVFPDKAVTELGFDPETNQFKVGTQEGKRKIKSLYLVPGIEGEGETFELAKGAKSYGISLPYILQKGGIDYANTKHTFTVKPFDYDNDVTGYELKLSNEKPKAEYTGKPRGRKRQSSTSEEGGL</sequence>
<gene>
    <name evidence="2" type="ORF">IC230_22760</name>
</gene>
<evidence type="ECO:0000313" key="2">
    <source>
        <dbReference type="EMBL" id="MBD2755743.1"/>
    </source>
</evidence>
<evidence type="ECO:0000256" key="1">
    <source>
        <dbReference type="SAM" id="MobiDB-lite"/>
    </source>
</evidence>
<feature type="region of interest" description="Disordered" evidence="1">
    <location>
        <begin position="1"/>
        <end position="24"/>
    </location>
</feature>
<keyword evidence="3" id="KW-1185">Reference proteome</keyword>
<feature type="region of interest" description="Disordered" evidence="1">
    <location>
        <begin position="136"/>
        <end position="164"/>
    </location>
</feature>
<dbReference type="Proteomes" id="UP000653797">
    <property type="component" value="Unassembled WGS sequence"/>
</dbReference>
<protein>
    <submittedName>
        <fullName evidence="2">Uncharacterized protein</fullName>
    </submittedName>
</protein>
<comment type="caution">
    <text evidence="2">The sequence shown here is derived from an EMBL/GenBank/DDBJ whole genome shotgun (WGS) entry which is preliminary data.</text>
</comment>
<name>A0A927B5J7_9BACT</name>